<name>A0ABD2N2L9_9CUCU</name>
<sequence length="100" mass="11400">MRRLREAKNDQNCGKTTHGFYTTITLRLIMASLSVPINTPLTLSKNSTNTIEQPPNLPDLAPCDFFLFGRLKKPLRRMRFSSREEIIEKIEDGPKGHTAN</sequence>
<keyword evidence="2" id="KW-1185">Reference proteome</keyword>
<dbReference type="InterPro" id="IPR036397">
    <property type="entry name" value="RNaseH_sf"/>
</dbReference>
<accession>A0ABD2N2L9</accession>
<comment type="caution">
    <text evidence="1">The sequence shown here is derived from an EMBL/GenBank/DDBJ whole genome shotgun (WGS) entry which is preliminary data.</text>
</comment>
<dbReference type="EMBL" id="JABFTP020000062">
    <property type="protein sequence ID" value="KAL3272919.1"/>
    <property type="molecule type" value="Genomic_DNA"/>
</dbReference>
<proteinExistence type="predicted"/>
<reference evidence="1 2" key="1">
    <citation type="journal article" date="2021" name="BMC Biol.">
        <title>Horizontally acquired antibacterial genes associated with adaptive radiation of ladybird beetles.</title>
        <authorList>
            <person name="Li H.S."/>
            <person name="Tang X.F."/>
            <person name="Huang Y.H."/>
            <person name="Xu Z.Y."/>
            <person name="Chen M.L."/>
            <person name="Du X.Y."/>
            <person name="Qiu B.Y."/>
            <person name="Chen P.T."/>
            <person name="Zhang W."/>
            <person name="Slipinski A."/>
            <person name="Escalona H.E."/>
            <person name="Waterhouse R.M."/>
            <person name="Zwick A."/>
            <person name="Pang H."/>
        </authorList>
    </citation>
    <scope>NUCLEOTIDE SEQUENCE [LARGE SCALE GENOMIC DNA]</scope>
    <source>
        <strain evidence="1">SYSU2018</strain>
    </source>
</reference>
<dbReference type="AlphaFoldDB" id="A0ABD2N2L9"/>
<evidence type="ECO:0000313" key="1">
    <source>
        <dbReference type="EMBL" id="KAL3272919.1"/>
    </source>
</evidence>
<evidence type="ECO:0000313" key="2">
    <source>
        <dbReference type="Proteomes" id="UP001516400"/>
    </source>
</evidence>
<dbReference type="Gene3D" id="3.30.420.10">
    <property type="entry name" value="Ribonuclease H-like superfamily/Ribonuclease H"/>
    <property type="match status" value="1"/>
</dbReference>
<organism evidence="1 2">
    <name type="scientific">Cryptolaemus montrouzieri</name>
    <dbReference type="NCBI Taxonomy" id="559131"/>
    <lineage>
        <taxon>Eukaryota</taxon>
        <taxon>Metazoa</taxon>
        <taxon>Ecdysozoa</taxon>
        <taxon>Arthropoda</taxon>
        <taxon>Hexapoda</taxon>
        <taxon>Insecta</taxon>
        <taxon>Pterygota</taxon>
        <taxon>Neoptera</taxon>
        <taxon>Endopterygota</taxon>
        <taxon>Coleoptera</taxon>
        <taxon>Polyphaga</taxon>
        <taxon>Cucujiformia</taxon>
        <taxon>Coccinelloidea</taxon>
        <taxon>Coccinellidae</taxon>
        <taxon>Scymninae</taxon>
        <taxon>Scymnini</taxon>
        <taxon>Cryptolaemus</taxon>
    </lineage>
</organism>
<protein>
    <submittedName>
        <fullName evidence="1">Uncharacterized protein</fullName>
    </submittedName>
</protein>
<dbReference type="Proteomes" id="UP001516400">
    <property type="component" value="Unassembled WGS sequence"/>
</dbReference>
<gene>
    <name evidence="1" type="ORF">HHI36_014378</name>
</gene>